<dbReference type="Gene3D" id="2.130.10.10">
    <property type="entry name" value="YVTN repeat-like/Quinoprotein amine dehydrogenase"/>
    <property type="match status" value="3"/>
</dbReference>
<feature type="domain" description="Photosynthesis system II assembly factor Ycf48/Hcf136-like" evidence="3">
    <location>
        <begin position="326"/>
        <end position="397"/>
    </location>
</feature>
<dbReference type="Pfam" id="PF19408">
    <property type="entry name" value="PKD_6"/>
    <property type="match status" value="3"/>
</dbReference>
<dbReference type="PANTHER" id="PTHR47199:SF2">
    <property type="entry name" value="PHOTOSYSTEM II STABILITY_ASSEMBLY FACTOR HCF136, CHLOROPLASTIC"/>
    <property type="match status" value="1"/>
</dbReference>
<dbReference type="NCBIfam" id="TIGR04183">
    <property type="entry name" value="Por_Secre_tail"/>
    <property type="match status" value="1"/>
</dbReference>
<dbReference type="EMBL" id="PYGF01000008">
    <property type="protein sequence ID" value="PSL02928.1"/>
    <property type="molecule type" value="Genomic_DNA"/>
</dbReference>
<dbReference type="RefSeq" id="WP_106567941.1">
    <property type="nucleotide sequence ID" value="NZ_PYGF01000008.1"/>
</dbReference>
<comment type="caution">
    <text evidence="6">The sequence shown here is derived from an EMBL/GenBank/DDBJ whole genome shotgun (WGS) entry which is preliminary data.</text>
</comment>
<accession>A0A2P8E0E2</accession>
<feature type="domain" description="PKD-like" evidence="5">
    <location>
        <begin position="763"/>
        <end position="843"/>
    </location>
</feature>
<dbReference type="SUPFAM" id="SSF110296">
    <property type="entry name" value="Oligoxyloglucan reducing end-specific cellobiohydrolase"/>
    <property type="match status" value="2"/>
</dbReference>
<dbReference type="SUPFAM" id="SSF50939">
    <property type="entry name" value="Sialidases"/>
    <property type="match status" value="1"/>
</dbReference>
<evidence type="ECO:0000259" key="4">
    <source>
        <dbReference type="Pfam" id="PF18962"/>
    </source>
</evidence>
<feature type="domain" description="Photosynthesis system II assembly factor Ycf48/Hcf136-like" evidence="3">
    <location>
        <begin position="35"/>
        <end position="155"/>
    </location>
</feature>
<feature type="domain" description="Photosynthesis system II assembly factor Ycf48/Hcf136-like" evidence="3">
    <location>
        <begin position="194"/>
        <end position="277"/>
    </location>
</feature>
<proteinExistence type="predicted"/>
<dbReference type="InterPro" id="IPR036278">
    <property type="entry name" value="Sialidase_sf"/>
</dbReference>
<keyword evidence="1" id="KW-0602">Photosynthesis</keyword>
<dbReference type="GO" id="GO:0009523">
    <property type="term" value="C:photosystem II"/>
    <property type="evidence" value="ECO:0007669"/>
    <property type="project" value="UniProtKB-KW"/>
</dbReference>
<feature type="domain" description="PKD-like" evidence="5">
    <location>
        <begin position="595"/>
        <end position="674"/>
    </location>
</feature>
<evidence type="ECO:0000259" key="3">
    <source>
        <dbReference type="Pfam" id="PF14870"/>
    </source>
</evidence>
<feature type="domain" description="Photosynthesis system II assembly factor Ycf48/Hcf136-like" evidence="3">
    <location>
        <begin position="470"/>
        <end position="558"/>
    </location>
</feature>
<dbReference type="Proteomes" id="UP000240708">
    <property type="component" value="Unassembled WGS sequence"/>
</dbReference>
<evidence type="ECO:0000313" key="6">
    <source>
        <dbReference type="EMBL" id="PSL02928.1"/>
    </source>
</evidence>
<dbReference type="GO" id="GO:0015979">
    <property type="term" value="P:photosynthesis"/>
    <property type="evidence" value="ECO:0007669"/>
    <property type="project" value="UniProtKB-KW"/>
</dbReference>
<dbReference type="InterPro" id="IPR026444">
    <property type="entry name" value="Secre_tail"/>
</dbReference>
<keyword evidence="7" id="KW-1185">Reference proteome</keyword>
<keyword evidence="2" id="KW-0604">Photosystem II</keyword>
<feature type="domain" description="Secretion system C-terminal sorting" evidence="4">
    <location>
        <begin position="863"/>
        <end position="934"/>
    </location>
</feature>
<dbReference type="InterPro" id="IPR045829">
    <property type="entry name" value="PKD_6"/>
</dbReference>
<name>A0A2P8E0E2_9BACT</name>
<feature type="domain" description="PKD-like" evidence="5">
    <location>
        <begin position="681"/>
        <end position="754"/>
    </location>
</feature>
<protein>
    <submittedName>
        <fullName evidence="6">Putative secreted protein (Por secretion system target)</fullName>
    </submittedName>
</protein>
<dbReference type="InterPro" id="IPR015943">
    <property type="entry name" value="WD40/YVTN_repeat-like_dom_sf"/>
</dbReference>
<evidence type="ECO:0000256" key="2">
    <source>
        <dbReference type="ARBA" id="ARBA00023276"/>
    </source>
</evidence>
<organism evidence="6 7">
    <name type="scientific">Cecembia rubra</name>
    <dbReference type="NCBI Taxonomy" id="1485585"/>
    <lineage>
        <taxon>Bacteria</taxon>
        <taxon>Pseudomonadati</taxon>
        <taxon>Bacteroidota</taxon>
        <taxon>Cytophagia</taxon>
        <taxon>Cytophagales</taxon>
        <taxon>Cyclobacteriaceae</taxon>
        <taxon>Cecembia</taxon>
    </lineage>
</organism>
<dbReference type="AlphaFoldDB" id="A0A2P8E0E2"/>
<dbReference type="InterPro" id="IPR028203">
    <property type="entry name" value="PSII_CF48-like_dom"/>
</dbReference>
<dbReference type="OrthoDB" id="9757809at2"/>
<evidence type="ECO:0000256" key="1">
    <source>
        <dbReference type="ARBA" id="ARBA00022531"/>
    </source>
</evidence>
<sequence>MRKHLYLLFFAVLFFGIAEAQTWRRLGGWGNQYTGIVWVNEEVGYISGNQIILKSIDGGLSWVEQLAPLKTRMLAVDFFNENIGMMVGESGHIFRTSNGGISWELLNIGSSVQLNKIKYVTQTRIYIIADNGEVYRSTDSGNNWVKQSVGTVADLRGLYFVNADTGYISSANGEIIRTFNGGNSWNLRTTGQSQSLNDVYFVNGLVGYSVGNRGTILRTNDAGNSWSQITSGTERNLWAVSFNRANPNIGIITGENATILRTTNAGSNFGGINVNNQETYLDIAFRTNSNVVFATGTNGFILSSSNAGASWALRLSGREIDYTATEFRTDRIGYVIGEKGRFFFTNNGGTSFTDRSRPVSNKFNHLFFTTNALGYVCGDGGILLRTTNSGSNWTSLNPGTTENLNGLYFFNNNLGFLAGDKGFLARTVDGGTTWEKIDLGNNNINFQRLAFFNSESAILIGSNGFVSILENEVWRTINLPTSVKFTDISILDESSAVIVGQSGTAFKTTDKGSTWTSLNLPYTEHLNAVEYLDEEVGFIAGENGLMIQTKDGGLTWNKFITATFQDFTGISFGTLSNGFAVGENGTFFTYDCQVPEKPTLIFGENNVCLSTQTYTVQEVLGLDMEFEWRVDGGRIIEGQGTSRIVVEWEIPGRNAVLVRGKNFCGNSGTTGLEVIVSNTPRQINTILGEGVVCIGTSQPYSVDNILGTVFVWEVDGGNILEGQGTNRIVVGWSNTGNRSVRVTPNNPCGTGPATIKEISVTTPPAKPSPITGPERVGLTEEIYSVTNVPEVNFQWTISGQGGRILSGQGTNRITIRWEREGDFNIKVTPMNGCNEGEPSEMSVNVNIITSIGREREENKKINIYPNPSQGDFTMDLVGIGNIHQIRIINALGQELNNLIPEDGINQYQVRNLPKGLYTVIIRTRDKEFVQKVLVR</sequence>
<gene>
    <name evidence="6" type="ORF">CLV48_10837</name>
</gene>
<dbReference type="Pfam" id="PF18962">
    <property type="entry name" value="Por_Secre_tail"/>
    <property type="match status" value="1"/>
</dbReference>
<dbReference type="PANTHER" id="PTHR47199">
    <property type="entry name" value="PHOTOSYSTEM II STABILITY/ASSEMBLY FACTOR HCF136, CHLOROPLASTIC"/>
    <property type="match status" value="1"/>
</dbReference>
<evidence type="ECO:0000259" key="5">
    <source>
        <dbReference type="Pfam" id="PF19408"/>
    </source>
</evidence>
<reference evidence="6 7" key="1">
    <citation type="submission" date="2018-03" db="EMBL/GenBank/DDBJ databases">
        <title>Genomic Encyclopedia of Archaeal and Bacterial Type Strains, Phase II (KMG-II): from individual species to whole genera.</title>
        <authorList>
            <person name="Goeker M."/>
        </authorList>
    </citation>
    <scope>NUCLEOTIDE SEQUENCE [LARGE SCALE GENOMIC DNA]</scope>
    <source>
        <strain evidence="6 7">DSM 28057</strain>
    </source>
</reference>
<dbReference type="Pfam" id="PF14870">
    <property type="entry name" value="PSII_BNR"/>
    <property type="match status" value="4"/>
</dbReference>
<evidence type="ECO:0000313" key="7">
    <source>
        <dbReference type="Proteomes" id="UP000240708"/>
    </source>
</evidence>